<dbReference type="RefSeq" id="WP_007492099.1">
    <property type="nucleotide sequence ID" value="NZ_BAABXT010000001.1"/>
</dbReference>
<name>A0A6I2RTQ0_FLAPL</name>
<proteinExistence type="predicted"/>
<dbReference type="AlphaFoldDB" id="A0A6I2RTQ0"/>
<reference evidence="2 3" key="1">
    <citation type="journal article" date="2019" name="Nat. Med.">
        <title>A library of human gut bacterial isolates paired with longitudinal multiomics data enables mechanistic microbiome research.</title>
        <authorList>
            <person name="Poyet M."/>
            <person name="Groussin M."/>
            <person name="Gibbons S.M."/>
            <person name="Avila-Pacheco J."/>
            <person name="Jiang X."/>
            <person name="Kearney S.M."/>
            <person name="Perrotta A.R."/>
            <person name="Berdy B."/>
            <person name="Zhao S."/>
            <person name="Lieberman T.D."/>
            <person name="Swanson P.K."/>
            <person name="Smith M."/>
            <person name="Roesemann S."/>
            <person name="Alexander J.E."/>
            <person name="Rich S.A."/>
            <person name="Livny J."/>
            <person name="Vlamakis H."/>
            <person name="Clish C."/>
            <person name="Bullock K."/>
            <person name="Deik A."/>
            <person name="Scott J."/>
            <person name="Pierce K.A."/>
            <person name="Xavier R.J."/>
            <person name="Alm E.J."/>
        </authorList>
    </citation>
    <scope>NUCLEOTIDE SEQUENCE [LARGE SCALE GENOMIC DNA]</scope>
    <source>
        <strain evidence="2 3">BIOML-A5</strain>
    </source>
</reference>
<gene>
    <name evidence="2" type="ORF">GKE90_17695</name>
    <name evidence="1" type="ORF">PNE06_20930</name>
</gene>
<reference evidence="1" key="2">
    <citation type="submission" date="2023-01" db="EMBL/GenBank/DDBJ databases">
        <title>Human gut microbiome strain richness.</title>
        <authorList>
            <person name="Chen-Liaw A."/>
        </authorList>
    </citation>
    <scope>NUCLEOTIDE SEQUENCE</scope>
    <source>
        <strain evidence="1">1001287st1_F4_1001285I_161205</strain>
    </source>
</reference>
<evidence type="ECO:0000313" key="3">
    <source>
        <dbReference type="Proteomes" id="UP000429811"/>
    </source>
</evidence>
<evidence type="ECO:0000313" key="2">
    <source>
        <dbReference type="EMBL" id="MSB50504.1"/>
    </source>
</evidence>
<dbReference type="GeneID" id="63974535"/>
<dbReference type="EMBL" id="WKPO01000035">
    <property type="protein sequence ID" value="MSB50504.1"/>
    <property type="molecule type" value="Genomic_DNA"/>
</dbReference>
<dbReference type="EMBL" id="JAQLWV010000047">
    <property type="protein sequence ID" value="MDB7935554.1"/>
    <property type="molecule type" value="Genomic_DNA"/>
</dbReference>
<dbReference type="Proteomes" id="UP001211173">
    <property type="component" value="Unassembled WGS sequence"/>
</dbReference>
<accession>A0A6I2RTQ0</accession>
<organism evidence="2 3">
    <name type="scientific">Flavonifractor plautii</name>
    <name type="common">Fusobacterium plautii</name>
    <dbReference type="NCBI Taxonomy" id="292800"/>
    <lineage>
        <taxon>Bacteria</taxon>
        <taxon>Bacillati</taxon>
        <taxon>Bacillota</taxon>
        <taxon>Clostridia</taxon>
        <taxon>Eubacteriales</taxon>
        <taxon>Oscillospiraceae</taxon>
        <taxon>Flavonifractor</taxon>
    </lineage>
</organism>
<comment type="caution">
    <text evidence="2">The sequence shown here is derived from an EMBL/GenBank/DDBJ whole genome shotgun (WGS) entry which is preliminary data.</text>
</comment>
<dbReference type="Proteomes" id="UP000429811">
    <property type="component" value="Unassembled WGS sequence"/>
</dbReference>
<sequence length="69" mass="7686">MKARDYLWCALHLALDREEELARLCPACRSEAAEERCPACGALRTETAAGQNAAFDEARFERLKRGESG</sequence>
<protein>
    <submittedName>
        <fullName evidence="2">Molybdopterin oxidoreductase</fullName>
    </submittedName>
</protein>
<evidence type="ECO:0000313" key="1">
    <source>
        <dbReference type="EMBL" id="MDB7935554.1"/>
    </source>
</evidence>